<comment type="caution">
    <text evidence="3">The sequence shown here is derived from an EMBL/GenBank/DDBJ whole genome shotgun (WGS) entry which is preliminary data.</text>
</comment>
<dbReference type="InterPro" id="IPR018490">
    <property type="entry name" value="cNMP-bd_dom_sf"/>
</dbReference>
<dbReference type="Gene3D" id="2.60.120.10">
    <property type="entry name" value="Jelly Rolls"/>
    <property type="match status" value="1"/>
</dbReference>
<dbReference type="EMBL" id="JAUQTB010000003">
    <property type="protein sequence ID" value="MDO7906289.1"/>
    <property type="molecule type" value="Genomic_DNA"/>
</dbReference>
<sequence length="193" mass="22386">MNGHYELLYHQVRQTGVKEAEWRPFEQGTRLLQAAPGERIIEAGQQVRNAYFCTTGLFRLYYTLADGREYNVVFTVAPDFATAYAAVITGEPAAYSIESMEHSTVIEIPSLVLQSLMDCCRGWERYVRRSLERLYIRKEERERELLYLTAKERYDVFHLKYPGLAARIPQYHIASYLGISPVSLSRLLRQEGH</sequence>
<reference evidence="3 4" key="1">
    <citation type="submission" date="2023-07" db="EMBL/GenBank/DDBJ databases">
        <title>Paenibacillus sp. JX-17 nov. isolated from soil.</title>
        <authorList>
            <person name="Wan Y."/>
            <person name="Liu B."/>
        </authorList>
    </citation>
    <scope>NUCLEOTIDE SEQUENCE [LARGE SCALE GENOMIC DNA]</scope>
    <source>
        <strain evidence="3 4">JX-17</strain>
    </source>
</reference>
<name>A0ABT9CAL0_9BACL</name>
<keyword evidence="1" id="KW-0010">Activator</keyword>
<protein>
    <submittedName>
        <fullName evidence="3">Crp/Fnr family transcriptional regulator</fullName>
    </submittedName>
</protein>
<proteinExistence type="predicted"/>
<evidence type="ECO:0000256" key="1">
    <source>
        <dbReference type="ARBA" id="ARBA00023159"/>
    </source>
</evidence>
<gene>
    <name evidence="3" type="ORF">Q5741_07645</name>
</gene>
<dbReference type="CDD" id="cd00038">
    <property type="entry name" value="CAP_ED"/>
    <property type="match status" value="1"/>
</dbReference>
<dbReference type="RefSeq" id="WP_305023488.1">
    <property type="nucleotide sequence ID" value="NZ_JAUQTB010000003.1"/>
</dbReference>
<accession>A0ABT9CAL0</accession>
<feature type="domain" description="Cyclic nucleotide-binding" evidence="2">
    <location>
        <begin position="36"/>
        <end position="117"/>
    </location>
</feature>
<organism evidence="3 4">
    <name type="scientific">Paenibacillus lacisoli</name>
    <dbReference type="NCBI Taxonomy" id="3064525"/>
    <lineage>
        <taxon>Bacteria</taxon>
        <taxon>Bacillati</taxon>
        <taxon>Bacillota</taxon>
        <taxon>Bacilli</taxon>
        <taxon>Bacillales</taxon>
        <taxon>Paenibacillaceae</taxon>
        <taxon>Paenibacillus</taxon>
    </lineage>
</organism>
<evidence type="ECO:0000313" key="4">
    <source>
        <dbReference type="Proteomes" id="UP001240171"/>
    </source>
</evidence>
<evidence type="ECO:0000259" key="2">
    <source>
        <dbReference type="PROSITE" id="PS50042"/>
    </source>
</evidence>
<dbReference type="InterPro" id="IPR014710">
    <property type="entry name" value="RmlC-like_jellyroll"/>
</dbReference>
<dbReference type="SUPFAM" id="SSF51206">
    <property type="entry name" value="cAMP-binding domain-like"/>
    <property type="match status" value="1"/>
</dbReference>
<evidence type="ECO:0000313" key="3">
    <source>
        <dbReference type="EMBL" id="MDO7906289.1"/>
    </source>
</evidence>
<dbReference type="InterPro" id="IPR000595">
    <property type="entry name" value="cNMP-bd_dom"/>
</dbReference>
<dbReference type="PROSITE" id="PS50042">
    <property type="entry name" value="CNMP_BINDING_3"/>
    <property type="match status" value="1"/>
</dbReference>
<dbReference type="Pfam" id="PF00027">
    <property type="entry name" value="cNMP_binding"/>
    <property type="match status" value="1"/>
</dbReference>
<dbReference type="Proteomes" id="UP001240171">
    <property type="component" value="Unassembled WGS sequence"/>
</dbReference>
<keyword evidence="4" id="KW-1185">Reference proteome</keyword>